<proteinExistence type="predicted"/>
<reference evidence="2" key="1">
    <citation type="submission" date="2023-03" db="EMBL/GenBank/DDBJ databases">
        <title>Massive genome expansion in bonnet fungi (Mycena s.s.) driven by repeated elements and novel gene families across ecological guilds.</title>
        <authorList>
            <consortium name="Lawrence Berkeley National Laboratory"/>
            <person name="Harder C.B."/>
            <person name="Miyauchi S."/>
            <person name="Viragh M."/>
            <person name="Kuo A."/>
            <person name="Thoen E."/>
            <person name="Andreopoulos B."/>
            <person name="Lu D."/>
            <person name="Skrede I."/>
            <person name="Drula E."/>
            <person name="Henrissat B."/>
            <person name="Morin E."/>
            <person name="Kohler A."/>
            <person name="Barry K."/>
            <person name="LaButti K."/>
            <person name="Morin E."/>
            <person name="Salamov A."/>
            <person name="Lipzen A."/>
            <person name="Mereny Z."/>
            <person name="Hegedus B."/>
            <person name="Baldrian P."/>
            <person name="Stursova M."/>
            <person name="Weitz H."/>
            <person name="Taylor A."/>
            <person name="Grigoriev I.V."/>
            <person name="Nagy L.G."/>
            <person name="Martin F."/>
            <person name="Kauserud H."/>
        </authorList>
    </citation>
    <scope>NUCLEOTIDE SEQUENCE</scope>
    <source>
        <strain evidence="2">CBHHK200</strain>
    </source>
</reference>
<comment type="caution">
    <text evidence="2">The sequence shown here is derived from an EMBL/GenBank/DDBJ whole genome shotgun (WGS) entry which is preliminary data.</text>
</comment>
<organism evidence="2 3">
    <name type="scientific">Mycena alexandri</name>
    <dbReference type="NCBI Taxonomy" id="1745969"/>
    <lineage>
        <taxon>Eukaryota</taxon>
        <taxon>Fungi</taxon>
        <taxon>Dikarya</taxon>
        <taxon>Basidiomycota</taxon>
        <taxon>Agaricomycotina</taxon>
        <taxon>Agaricomycetes</taxon>
        <taxon>Agaricomycetidae</taxon>
        <taxon>Agaricales</taxon>
        <taxon>Marasmiineae</taxon>
        <taxon>Mycenaceae</taxon>
        <taxon>Mycena</taxon>
    </lineage>
</organism>
<name>A0AAD6WUS9_9AGAR</name>
<dbReference type="Proteomes" id="UP001218188">
    <property type="component" value="Unassembled WGS sequence"/>
</dbReference>
<evidence type="ECO:0000256" key="1">
    <source>
        <dbReference type="SAM" id="MobiDB-lite"/>
    </source>
</evidence>
<feature type="compositionally biased region" description="Polar residues" evidence="1">
    <location>
        <begin position="235"/>
        <end position="245"/>
    </location>
</feature>
<feature type="region of interest" description="Disordered" evidence="1">
    <location>
        <begin position="235"/>
        <end position="273"/>
    </location>
</feature>
<protein>
    <submittedName>
        <fullName evidence="2">Uncharacterized protein</fullName>
    </submittedName>
</protein>
<dbReference type="EMBL" id="JARJCM010000172">
    <property type="protein sequence ID" value="KAJ7024261.1"/>
    <property type="molecule type" value="Genomic_DNA"/>
</dbReference>
<accession>A0AAD6WUS9</accession>
<feature type="compositionally biased region" description="Basic and acidic residues" evidence="1">
    <location>
        <begin position="256"/>
        <end position="273"/>
    </location>
</feature>
<evidence type="ECO:0000313" key="2">
    <source>
        <dbReference type="EMBL" id="KAJ7024261.1"/>
    </source>
</evidence>
<keyword evidence="3" id="KW-1185">Reference proteome</keyword>
<gene>
    <name evidence="2" type="ORF">C8F04DRAFT_1270451</name>
</gene>
<evidence type="ECO:0000313" key="3">
    <source>
        <dbReference type="Proteomes" id="UP001218188"/>
    </source>
</evidence>
<sequence length="273" mass="30198">MSLVTFNCLAVLENPRVPDDKKPKSCIVDAQIFLNGSLPSLVACLRWYNAENFEFPDMIGTYSLWIQAANMTEAVEHFSTSLKTKDYQFAGDILDLIHLGPAEEIDPFHRAIVHVCGTVSKPNENDGIFEINAEQYISALKLPGAIRFKVVIPNIPRYSKKKPVPSANSRALITGHITDVEHLLDAEEKPRSVLHFVIEMNTVVFLGSVKGGTGETPVMKPAFKTEGGTPSQLKFSFAKQLQTPSPAERANKKRKREESTQSDKGEGSSKPKD</sequence>
<dbReference type="AlphaFoldDB" id="A0AAD6WUS9"/>